<name>A0A2K8NV92_9MOLU</name>
<proteinExistence type="predicted"/>
<reference evidence="1 2" key="1">
    <citation type="submission" date="2017-11" db="EMBL/GenBank/DDBJ databases">
        <title>Genome sequence of Entomoplasma freundtii BARC 318 (ATCC 51999).</title>
        <authorList>
            <person name="Lo W.-S."/>
            <person name="Gasparich G.E."/>
            <person name="Kuo C.-H."/>
        </authorList>
    </citation>
    <scope>NUCLEOTIDE SEQUENCE [LARGE SCALE GENOMIC DNA]</scope>
    <source>
        <strain evidence="1 2">BARC 318</strain>
    </source>
</reference>
<evidence type="ECO:0000313" key="1">
    <source>
        <dbReference type="EMBL" id="ATZ16553.1"/>
    </source>
</evidence>
<evidence type="ECO:0000313" key="2">
    <source>
        <dbReference type="Proteomes" id="UP000232222"/>
    </source>
</evidence>
<accession>A0A2K8NV92</accession>
<protein>
    <submittedName>
        <fullName evidence="1">Uncharacterized protein</fullName>
    </submittedName>
</protein>
<sequence length="102" mass="11011">MQNKFEINDKTIPKGLTKMAPNELKEVDGGSLSGVLLGGLASLIDASTNFITSMAGIGFAFSGAGPEQAIKGDFKFNKNMSFSWDNTKVFDHWAHDSQVVKL</sequence>
<dbReference type="Proteomes" id="UP000232222">
    <property type="component" value="Chromosome"/>
</dbReference>
<organism evidence="1 2">
    <name type="scientific">Entomoplasma freundtii</name>
    <dbReference type="NCBI Taxonomy" id="74700"/>
    <lineage>
        <taxon>Bacteria</taxon>
        <taxon>Bacillati</taxon>
        <taxon>Mycoplasmatota</taxon>
        <taxon>Mollicutes</taxon>
        <taxon>Entomoplasmatales</taxon>
        <taxon>Entomoplasmataceae</taxon>
        <taxon>Entomoplasma</taxon>
    </lineage>
</organism>
<dbReference type="EMBL" id="CP024962">
    <property type="protein sequence ID" value="ATZ16553.1"/>
    <property type="molecule type" value="Genomic_DNA"/>
</dbReference>
<dbReference type="AlphaFoldDB" id="A0A2K8NV92"/>
<dbReference type="KEGG" id="efr:EFREU_v1c05320"/>
<dbReference type="RefSeq" id="WP_100609586.1">
    <property type="nucleotide sequence ID" value="NZ_CP024962.1"/>
</dbReference>
<gene>
    <name evidence="1" type="ORF">EFREU_v1c05320</name>
</gene>
<keyword evidence="2" id="KW-1185">Reference proteome</keyword>